<proteinExistence type="predicted"/>
<dbReference type="Proteomes" id="UP000224829">
    <property type="component" value="Segment"/>
</dbReference>
<protein>
    <submittedName>
        <fullName evidence="1">Uncharacterized protein</fullName>
    </submittedName>
</protein>
<reference evidence="1 2" key="1">
    <citation type="submission" date="2017-05" db="EMBL/GenBank/DDBJ databases">
        <authorList>
            <person name="Song R."/>
            <person name="Chenine A.L."/>
            <person name="Ruprecht R.M."/>
        </authorList>
    </citation>
    <scope>NUCLEOTIDE SEQUENCE [LARGE SCALE GENOMIC DNA]</scope>
</reference>
<gene>
    <name evidence="1" type="ORF">NOXIFER_332</name>
</gene>
<keyword evidence="2" id="KW-1185">Reference proteome</keyword>
<sequence>MLTKATPPKIKELYDHAMLVFASERVHNVFSSEITIVVDRKPDTTEHDLWFYQFGKSHERFAQITQRGEYLIMDSGLLENIVHNTMKGLPHAIQDMVDWARTGRLYAKDT</sequence>
<evidence type="ECO:0000313" key="1">
    <source>
        <dbReference type="EMBL" id="ARV77497.1"/>
    </source>
</evidence>
<name>A0A1Y0T3M1_9CAUD</name>
<dbReference type="EMBL" id="MF063068">
    <property type="protein sequence ID" value="ARV77497.1"/>
    <property type="molecule type" value="Genomic_DNA"/>
</dbReference>
<organism evidence="1 2">
    <name type="scientific">Pseudomonas phage Noxifer</name>
    <dbReference type="NCBI Taxonomy" id="2006684"/>
    <lineage>
        <taxon>Viruses</taxon>
        <taxon>Duplodnaviria</taxon>
        <taxon>Heunggongvirae</taxon>
        <taxon>Uroviricota</taxon>
        <taxon>Caudoviricetes</taxon>
        <taxon>Chimalliviridae</taxon>
        <taxon>Noxifervirus</taxon>
        <taxon>Noxifervirus noxifer</taxon>
    </lineage>
</organism>
<evidence type="ECO:0000313" key="2">
    <source>
        <dbReference type="Proteomes" id="UP000224829"/>
    </source>
</evidence>
<accession>A0A1Y0T3M1</accession>